<gene>
    <name evidence="1" type="ORF">SAMN04488055_4606</name>
</gene>
<evidence type="ECO:0000313" key="2">
    <source>
        <dbReference type="Proteomes" id="UP000185003"/>
    </source>
</evidence>
<proteinExistence type="predicted"/>
<protein>
    <submittedName>
        <fullName evidence="1">Uncharacterized protein</fullName>
    </submittedName>
</protein>
<sequence length="47" mass="5406">MNSVIIQATKLVEFDTIENTQAWVFFDRISASHFSCRRVLQITSGNM</sequence>
<dbReference type="EMBL" id="FSRA01000002">
    <property type="protein sequence ID" value="SIO48823.1"/>
    <property type="molecule type" value="Genomic_DNA"/>
</dbReference>
<reference evidence="2" key="1">
    <citation type="submission" date="2016-11" db="EMBL/GenBank/DDBJ databases">
        <authorList>
            <person name="Varghese N."/>
            <person name="Submissions S."/>
        </authorList>
    </citation>
    <scope>NUCLEOTIDE SEQUENCE [LARGE SCALE GENOMIC DNA]</scope>
    <source>
        <strain evidence="2">DSM 24787</strain>
    </source>
</reference>
<dbReference type="Proteomes" id="UP000185003">
    <property type="component" value="Unassembled WGS sequence"/>
</dbReference>
<organism evidence="1 2">
    <name type="scientific">Chitinophaga niabensis</name>
    <dbReference type="NCBI Taxonomy" id="536979"/>
    <lineage>
        <taxon>Bacteria</taxon>
        <taxon>Pseudomonadati</taxon>
        <taxon>Bacteroidota</taxon>
        <taxon>Chitinophagia</taxon>
        <taxon>Chitinophagales</taxon>
        <taxon>Chitinophagaceae</taxon>
        <taxon>Chitinophaga</taxon>
    </lineage>
</organism>
<keyword evidence="2" id="KW-1185">Reference proteome</keyword>
<evidence type="ECO:0000313" key="1">
    <source>
        <dbReference type="EMBL" id="SIO48823.1"/>
    </source>
</evidence>
<dbReference type="AlphaFoldDB" id="A0A1N6JX60"/>
<accession>A0A1N6JX60</accession>
<name>A0A1N6JX60_9BACT</name>